<keyword evidence="2" id="KW-1185">Reference proteome</keyword>
<evidence type="ECO:0000313" key="2">
    <source>
        <dbReference type="Proteomes" id="UP000887574"/>
    </source>
</evidence>
<dbReference type="SMART" id="SM00668">
    <property type="entry name" value="CTLH"/>
    <property type="match status" value="1"/>
</dbReference>
<name>A0A915DGZ7_9BILA</name>
<dbReference type="InterPro" id="IPR006595">
    <property type="entry name" value="CTLH_C"/>
</dbReference>
<dbReference type="AlphaFoldDB" id="A0A915DGZ7"/>
<accession>A0A915DGZ7</accession>
<dbReference type="PROSITE" id="PS50897">
    <property type="entry name" value="CTLH"/>
    <property type="match status" value="1"/>
</dbReference>
<dbReference type="PANTHER" id="PTHR12864">
    <property type="entry name" value="RAN BINDING PROTEIN 9-RELATED"/>
    <property type="match status" value="1"/>
</dbReference>
<dbReference type="InterPro" id="IPR006594">
    <property type="entry name" value="LisH"/>
</dbReference>
<sequence length="267" mass="30514">MDYEEDDDDVFRYLPTLRKEPSVKDLIVDDYEGDQSWYQSFMSSVSDDVDPVKLQELVVDYLICTGYQEAADQLCSEIPFPKENTPSADSLEQRNNIRNSIVNGDLEGALQQIQELAPNLLEENGRLHFKLLRQQLIELIRKKDIDKVLSFAQDYLLDKCEQPPELFTKLEQTYALLAFDNPESSPFGYLMSLNQRNMLANEVNEVALACLNKSPTSKLEKLFKLMVWSQNQNLTKGEALRNLSQETSAHISKSLFGAEDDPTSDML</sequence>
<proteinExistence type="predicted"/>
<evidence type="ECO:0000259" key="1">
    <source>
        <dbReference type="PROSITE" id="PS50897"/>
    </source>
</evidence>
<protein>
    <recommendedName>
        <fullName evidence="1">CTLH domain-containing protein</fullName>
    </recommendedName>
</protein>
<dbReference type="WBParaSite" id="jg19806">
    <property type="protein sequence ID" value="jg19806"/>
    <property type="gene ID" value="jg19806"/>
</dbReference>
<dbReference type="SMART" id="SM00757">
    <property type="entry name" value="CRA"/>
    <property type="match status" value="1"/>
</dbReference>
<dbReference type="Pfam" id="PF10607">
    <property type="entry name" value="CTLH"/>
    <property type="match status" value="1"/>
</dbReference>
<dbReference type="PROSITE" id="PS50896">
    <property type="entry name" value="LISH"/>
    <property type="match status" value="1"/>
</dbReference>
<feature type="domain" description="CTLH" evidence="1">
    <location>
        <begin position="90"/>
        <end position="147"/>
    </location>
</feature>
<evidence type="ECO:0000313" key="3">
    <source>
        <dbReference type="WBParaSite" id="jg19806"/>
    </source>
</evidence>
<reference evidence="3" key="1">
    <citation type="submission" date="2022-11" db="UniProtKB">
        <authorList>
            <consortium name="WormBaseParasite"/>
        </authorList>
    </citation>
    <scope>IDENTIFICATION</scope>
</reference>
<dbReference type="Proteomes" id="UP000887574">
    <property type="component" value="Unplaced"/>
</dbReference>
<dbReference type="InterPro" id="IPR050618">
    <property type="entry name" value="Ubq-SigPath_Reg"/>
</dbReference>
<dbReference type="InterPro" id="IPR013144">
    <property type="entry name" value="CRA_dom"/>
</dbReference>
<dbReference type="InterPro" id="IPR024964">
    <property type="entry name" value="CTLH/CRA"/>
</dbReference>
<organism evidence="2 3">
    <name type="scientific">Ditylenchus dipsaci</name>
    <dbReference type="NCBI Taxonomy" id="166011"/>
    <lineage>
        <taxon>Eukaryota</taxon>
        <taxon>Metazoa</taxon>
        <taxon>Ecdysozoa</taxon>
        <taxon>Nematoda</taxon>
        <taxon>Chromadorea</taxon>
        <taxon>Rhabditida</taxon>
        <taxon>Tylenchina</taxon>
        <taxon>Tylenchomorpha</taxon>
        <taxon>Sphaerularioidea</taxon>
        <taxon>Anguinidae</taxon>
        <taxon>Anguininae</taxon>
        <taxon>Ditylenchus</taxon>
    </lineage>
</organism>